<dbReference type="InterPro" id="IPR036890">
    <property type="entry name" value="HATPase_C_sf"/>
</dbReference>
<evidence type="ECO:0000259" key="10">
    <source>
        <dbReference type="PROSITE" id="PS50109"/>
    </source>
</evidence>
<feature type="coiled-coil region" evidence="9">
    <location>
        <begin position="42"/>
        <end position="80"/>
    </location>
</feature>
<evidence type="ECO:0000256" key="3">
    <source>
        <dbReference type="ARBA" id="ARBA00022553"/>
    </source>
</evidence>
<dbReference type="InterPro" id="IPR035965">
    <property type="entry name" value="PAS-like_dom_sf"/>
</dbReference>
<keyword evidence="5" id="KW-0547">Nucleotide-binding</keyword>
<evidence type="ECO:0000313" key="14">
    <source>
        <dbReference type="Proteomes" id="UP001596405"/>
    </source>
</evidence>
<dbReference type="Pfam" id="PF02518">
    <property type="entry name" value="HATPase_c"/>
    <property type="match status" value="1"/>
</dbReference>
<dbReference type="SMART" id="SM00387">
    <property type="entry name" value="HATPase_c"/>
    <property type="match status" value="1"/>
</dbReference>
<feature type="domain" description="PAS" evidence="11">
    <location>
        <begin position="574"/>
        <end position="625"/>
    </location>
</feature>
<evidence type="ECO:0000259" key="11">
    <source>
        <dbReference type="PROSITE" id="PS50112"/>
    </source>
</evidence>
<dbReference type="CDD" id="cd00130">
    <property type="entry name" value="PAS"/>
    <property type="match status" value="3"/>
</dbReference>
<dbReference type="Gene3D" id="1.20.5.1930">
    <property type="match status" value="1"/>
</dbReference>
<evidence type="ECO:0000259" key="12">
    <source>
        <dbReference type="PROSITE" id="PS50113"/>
    </source>
</evidence>
<organism evidence="13 14">
    <name type="scientific">Rufibacter roseus</name>
    <dbReference type="NCBI Taxonomy" id="1567108"/>
    <lineage>
        <taxon>Bacteria</taxon>
        <taxon>Pseudomonadati</taxon>
        <taxon>Bacteroidota</taxon>
        <taxon>Cytophagia</taxon>
        <taxon>Cytophagales</taxon>
        <taxon>Hymenobacteraceae</taxon>
        <taxon>Rufibacter</taxon>
    </lineage>
</organism>
<accession>A0ABW2DRT2</accession>
<dbReference type="Pfam" id="PF07730">
    <property type="entry name" value="HisKA_3"/>
    <property type="match status" value="1"/>
</dbReference>
<feature type="domain" description="Histidine kinase" evidence="10">
    <location>
        <begin position="834"/>
        <end position="1024"/>
    </location>
</feature>
<evidence type="ECO:0000256" key="7">
    <source>
        <dbReference type="ARBA" id="ARBA00022840"/>
    </source>
</evidence>
<dbReference type="InterPro" id="IPR050482">
    <property type="entry name" value="Sensor_HK_TwoCompSys"/>
</dbReference>
<dbReference type="PROSITE" id="PS50112">
    <property type="entry name" value="PAS"/>
    <property type="match status" value="3"/>
</dbReference>
<dbReference type="Gene3D" id="3.30.450.20">
    <property type="entry name" value="PAS domain"/>
    <property type="match status" value="6"/>
</dbReference>
<sequence>MSEEKNFRHGMAHDFSLLRQEAQKLQKPVSMEDVQNMPDHEIRRLIQELQIHQVELEMQNHQLQQATQELEVTKAKYQNLYHYSPFGYVTLDEHGIIEEANEKGMQLLSAKREQLESRRFSQFIHSDSLDAYYGFFRKVLLSETVQTVELQILTNIGTVFYAQLEGQLLRRENDTDQCRVAFVDVTERKTAHIALSNKENMLSAIINSSLNAIQVFKAVRNSEGTIIDFEWLLLNRTAELFLDHTLEQLHRSRLTDILPSTVTEGHLATFMQVVENGLPATFTAHFKKEEQDFWLNCVAVKLEDGFVLTFEDVTQQRIANEKLQESQLLLKKMAEAMPDFLYVEDLLQHRNIYNNRDFLAFLGYSKADIKNHPRDLLDTLYHPEDAHLLFDRPKRFEEVEDGVFLESHVRVLAKDGSWRNIYFRETVFKRGASGKPTQLVGTAQDITEKLRAEREIRQLNETVTAILQNLPVTLWRFGKDGHVRESRGAGLKALGLQEHQMIGQTFAPVHNELERHITKALEGNKINTLAEFDIEGRQVYKQVYLFQESLTGEAIGFCLDVTHQKQAEVEAQRQTMLLNQILQNIPMVLALIDQNGYYVEARGKGLRSLGLQDHELNGKNVFDLFPFLKDNISDILEGQVKSFSAHFPYQGKRVHFQNFGFLDPQRNMGIAFGLDVTELKEMQEKLLTEKEFSENLLENSIDGILAFDPDMNVTAWNKTMEEIMAKKKADVLGKPLLSLFQKEQQAYLRHHLTRVLNGERITTYQSPVLGNNRSYEINLVPFFNPEKEVIGALAILHDVTLQQKRQKEETKTKLDKQKAVANAVISAQEEERKRIAEALHNSLAQLLYAAKLNLENFEASYKGKNGDPLHRISAFLEDAIKETRSLAHELIPRALQDFGLKTALKELAQRLSTPYLTVQCVVTGFDLSTDYVLETHLYRMVQELLNNVMKHANATEALVQVTDKGPKIMVRVEDNGKGMKLTDKVLSKGMGLATIKNQAKLLKGTMHIHSVIGEGTIITVELIK</sequence>
<dbReference type="SUPFAM" id="SSF55785">
    <property type="entry name" value="PYP-like sensor domain (PAS domain)"/>
    <property type="match status" value="6"/>
</dbReference>
<dbReference type="PROSITE" id="PS50113">
    <property type="entry name" value="PAC"/>
    <property type="match status" value="1"/>
</dbReference>
<dbReference type="EMBL" id="JBHSYQ010000008">
    <property type="protein sequence ID" value="MFC6999039.1"/>
    <property type="molecule type" value="Genomic_DNA"/>
</dbReference>
<keyword evidence="8" id="KW-0902">Two-component regulatory system</keyword>
<keyword evidence="14" id="KW-1185">Reference proteome</keyword>
<feature type="domain" description="PAS" evidence="11">
    <location>
        <begin position="326"/>
        <end position="385"/>
    </location>
</feature>
<dbReference type="Pfam" id="PF08448">
    <property type="entry name" value="PAS_4"/>
    <property type="match status" value="1"/>
</dbReference>
<dbReference type="Proteomes" id="UP001596405">
    <property type="component" value="Unassembled WGS sequence"/>
</dbReference>
<dbReference type="RefSeq" id="WP_066624191.1">
    <property type="nucleotide sequence ID" value="NZ_JBHSYQ010000008.1"/>
</dbReference>
<dbReference type="InterPro" id="IPR005467">
    <property type="entry name" value="His_kinase_dom"/>
</dbReference>
<dbReference type="Pfam" id="PF13426">
    <property type="entry name" value="PAS_9"/>
    <property type="match status" value="1"/>
</dbReference>
<dbReference type="CDD" id="cd16917">
    <property type="entry name" value="HATPase_UhpB-NarQ-NarX-like"/>
    <property type="match status" value="1"/>
</dbReference>
<dbReference type="InterPro" id="IPR001610">
    <property type="entry name" value="PAC"/>
</dbReference>
<dbReference type="InterPro" id="IPR000014">
    <property type="entry name" value="PAS"/>
</dbReference>
<keyword evidence="3" id="KW-0597">Phosphoprotein</keyword>
<dbReference type="Gene3D" id="3.30.565.10">
    <property type="entry name" value="Histidine kinase-like ATPase, C-terminal domain"/>
    <property type="match status" value="1"/>
</dbReference>
<proteinExistence type="predicted"/>
<feature type="domain" description="PAC" evidence="12">
    <location>
        <begin position="405"/>
        <end position="458"/>
    </location>
</feature>
<dbReference type="SUPFAM" id="SSF55874">
    <property type="entry name" value="ATPase domain of HSP90 chaperone/DNA topoisomerase II/histidine kinase"/>
    <property type="match status" value="1"/>
</dbReference>
<evidence type="ECO:0000313" key="13">
    <source>
        <dbReference type="EMBL" id="MFC6999039.1"/>
    </source>
</evidence>
<evidence type="ECO:0000256" key="9">
    <source>
        <dbReference type="SAM" id="Coils"/>
    </source>
</evidence>
<dbReference type="Pfam" id="PF08447">
    <property type="entry name" value="PAS_3"/>
    <property type="match status" value="1"/>
</dbReference>
<dbReference type="SMART" id="SM00091">
    <property type="entry name" value="PAS"/>
    <property type="match status" value="6"/>
</dbReference>
<dbReference type="InterPro" id="IPR011712">
    <property type="entry name" value="Sig_transdc_His_kin_sub3_dim/P"/>
</dbReference>
<dbReference type="InterPro" id="IPR013656">
    <property type="entry name" value="PAS_4"/>
</dbReference>
<name>A0ABW2DRT2_9BACT</name>
<dbReference type="NCBIfam" id="TIGR00229">
    <property type="entry name" value="sensory_box"/>
    <property type="match status" value="4"/>
</dbReference>
<comment type="catalytic activity">
    <reaction evidence="1">
        <text>ATP + protein L-histidine = ADP + protein N-phospho-L-histidine.</text>
        <dbReference type="EC" id="2.7.13.3"/>
    </reaction>
</comment>
<comment type="caution">
    <text evidence="13">The sequence shown here is derived from an EMBL/GenBank/DDBJ whole genome shotgun (WGS) entry which is preliminary data.</text>
</comment>
<dbReference type="InterPro" id="IPR003594">
    <property type="entry name" value="HATPase_dom"/>
</dbReference>
<gene>
    <name evidence="13" type="ORF">ACFQHR_15475</name>
</gene>
<dbReference type="PROSITE" id="PS50109">
    <property type="entry name" value="HIS_KIN"/>
    <property type="match status" value="1"/>
</dbReference>
<evidence type="ECO:0000256" key="8">
    <source>
        <dbReference type="ARBA" id="ARBA00023012"/>
    </source>
</evidence>
<feature type="domain" description="PAS" evidence="11">
    <location>
        <begin position="689"/>
        <end position="759"/>
    </location>
</feature>
<dbReference type="InterPro" id="IPR000700">
    <property type="entry name" value="PAS-assoc_C"/>
</dbReference>
<dbReference type="InterPro" id="IPR013655">
    <property type="entry name" value="PAS_fold_3"/>
</dbReference>
<reference evidence="14" key="1">
    <citation type="journal article" date="2019" name="Int. J. Syst. Evol. Microbiol.">
        <title>The Global Catalogue of Microorganisms (GCM) 10K type strain sequencing project: providing services to taxonomists for standard genome sequencing and annotation.</title>
        <authorList>
            <consortium name="The Broad Institute Genomics Platform"/>
            <consortium name="The Broad Institute Genome Sequencing Center for Infectious Disease"/>
            <person name="Wu L."/>
            <person name="Ma J."/>
        </authorList>
    </citation>
    <scope>NUCLEOTIDE SEQUENCE [LARGE SCALE GENOMIC DNA]</scope>
    <source>
        <strain evidence="14">CGMCC 4.7393</strain>
    </source>
</reference>
<dbReference type="PANTHER" id="PTHR24421">
    <property type="entry name" value="NITRATE/NITRITE SENSOR PROTEIN NARX-RELATED"/>
    <property type="match status" value="1"/>
</dbReference>
<evidence type="ECO:0000256" key="6">
    <source>
        <dbReference type="ARBA" id="ARBA00022777"/>
    </source>
</evidence>
<keyword evidence="4" id="KW-0808">Transferase</keyword>
<keyword evidence="7" id="KW-0067">ATP-binding</keyword>
<protein>
    <recommendedName>
        <fullName evidence="2">histidine kinase</fullName>
        <ecNumber evidence="2">2.7.13.3</ecNumber>
    </recommendedName>
</protein>
<dbReference type="SMART" id="SM00086">
    <property type="entry name" value="PAC"/>
    <property type="match status" value="2"/>
</dbReference>
<evidence type="ECO:0000256" key="5">
    <source>
        <dbReference type="ARBA" id="ARBA00022741"/>
    </source>
</evidence>
<keyword evidence="6" id="KW-0418">Kinase</keyword>
<dbReference type="EC" id="2.7.13.3" evidence="2"/>
<keyword evidence="9" id="KW-0175">Coiled coil</keyword>
<evidence type="ECO:0000256" key="2">
    <source>
        <dbReference type="ARBA" id="ARBA00012438"/>
    </source>
</evidence>
<evidence type="ECO:0000256" key="4">
    <source>
        <dbReference type="ARBA" id="ARBA00022679"/>
    </source>
</evidence>
<evidence type="ECO:0000256" key="1">
    <source>
        <dbReference type="ARBA" id="ARBA00000085"/>
    </source>
</evidence>
<dbReference type="PANTHER" id="PTHR24421:SF10">
    <property type="entry name" value="NITRATE_NITRITE SENSOR PROTEIN NARQ"/>
    <property type="match status" value="1"/>
</dbReference>